<evidence type="ECO:0000313" key="2">
    <source>
        <dbReference type="Proteomes" id="UP000006860"/>
    </source>
</evidence>
<dbReference type="EMBL" id="CP002546">
    <property type="protein sequence ID" value="ADY59705.1"/>
    <property type="molecule type" value="Genomic_DNA"/>
</dbReference>
<protein>
    <recommendedName>
        <fullName evidence="3">Lipoprotein</fullName>
    </recommendedName>
</protein>
<dbReference type="PROSITE" id="PS51257">
    <property type="entry name" value="PROKAR_LIPOPROTEIN"/>
    <property type="match status" value="1"/>
</dbReference>
<dbReference type="KEGG" id="pbs:Plabr_2102"/>
<organism evidence="1 2">
    <name type="scientific">Rubinisphaera brasiliensis (strain ATCC 49424 / DSM 5305 / JCM 21570 / IAM 15109 / NBRC 103401 / IFAM 1448)</name>
    <name type="common">Planctomyces brasiliensis</name>
    <dbReference type="NCBI Taxonomy" id="756272"/>
    <lineage>
        <taxon>Bacteria</taxon>
        <taxon>Pseudomonadati</taxon>
        <taxon>Planctomycetota</taxon>
        <taxon>Planctomycetia</taxon>
        <taxon>Planctomycetales</taxon>
        <taxon>Planctomycetaceae</taxon>
        <taxon>Rubinisphaera</taxon>
    </lineage>
</organism>
<dbReference type="RefSeq" id="WP_013628430.1">
    <property type="nucleotide sequence ID" value="NC_015174.1"/>
</dbReference>
<keyword evidence="2" id="KW-1185">Reference proteome</keyword>
<dbReference type="AlphaFoldDB" id="F0SJD0"/>
<gene>
    <name evidence="1" type="ordered locus">Plabr_2102</name>
</gene>
<reference evidence="2" key="1">
    <citation type="submission" date="2011-02" db="EMBL/GenBank/DDBJ databases">
        <title>The complete genome of Planctomyces brasiliensis DSM 5305.</title>
        <authorList>
            <person name="Lucas S."/>
            <person name="Copeland A."/>
            <person name="Lapidus A."/>
            <person name="Bruce D."/>
            <person name="Goodwin L."/>
            <person name="Pitluck S."/>
            <person name="Kyrpides N."/>
            <person name="Mavromatis K."/>
            <person name="Pagani I."/>
            <person name="Ivanova N."/>
            <person name="Ovchinnikova G."/>
            <person name="Lu M."/>
            <person name="Detter J.C."/>
            <person name="Han C."/>
            <person name="Land M."/>
            <person name="Hauser L."/>
            <person name="Markowitz V."/>
            <person name="Cheng J.-F."/>
            <person name="Hugenholtz P."/>
            <person name="Woyke T."/>
            <person name="Wu D."/>
            <person name="Tindall B."/>
            <person name="Pomrenke H.G."/>
            <person name="Brambilla E."/>
            <person name="Klenk H.-P."/>
            <person name="Eisen J.A."/>
        </authorList>
    </citation>
    <scope>NUCLEOTIDE SEQUENCE [LARGE SCALE GENOMIC DNA]</scope>
    <source>
        <strain evidence="2">ATCC 49424 / DSM 5305 / JCM 21570 / NBRC 103401 / IFAM 1448</strain>
    </source>
</reference>
<name>F0SJD0_RUBBR</name>
<evidence type="ECO:0008006" key="3">
    <source>
        <dbReference type="Google" id="ProtNLM"/>
    </source>
</evidence>
<evidence type="ECO:0000313" key="1">
    <source>
        <dbReference type="EMBL" id="ADY59705.1"/>
    </source>
</evidence>
<accession>F0SJD0</accession>
<dbReference type="HOGENOM" id="CLU_2344889_0_0_0"/>
<dbReference type="Proteomes" id="UP000006860">
    <property type="component" value="Chromosome"/>
</dbReference>
<proteinExistence type="predicted"/>
<sequence>MSRLATIALTCTLLTTSVGCFQSRWAGYGGGGCCAPAGGGVYGAPAGGGYMAPQSNYYSPTGMGTPMNGPTAYYSTPVYGSPVPTTALAPMDPLPTY</sequence>